<dbReference type="PANTHER" id="PTHR47691:SF3">
    <property type="entry name" value="HTH-TYPE TRANSCRIPTIONAL REGULATOR RV0890C-RELATED"/>
    <property type="match status" value="1"/>
</dbReference>
<dbReference type="InterPro" id="IPR005158">
    <property type="entry name" value="BTAD"/>
</dbReference>
<dbReference type="InterPro" id="IPR027417">
    <property type="entry name" value="P-loop_NTPase"/>
</dbReference>
<dbReference type="Pfam" id="PF13424">
    <property type="entry name" value="TPR_12"/>
    <property type="match status" value="1"/>
</dbReference>
<accession>A0ABQ4CED9</accession>
<evidence type="ECO:0000313" key="3">
    <source>
        <dbReference type="Proteomes" id="UP000624325"/>
    </source>
</evidence>
<feature type="domain" description="Bacterial transcriptional activator" evidence="1">
    <location>
        <begin position="142"/>
        <end position="318"/>
    </location>
</feature>
<dbReference type="SUPFAM" id="SSF52540">
    <property type="entry name" value="P-loop containing nucleoside triphosphate hydrolases"/>
    <property type="match status" value="1"/>
</dbReference>
<name>A0ABQ4CED9_9ACTN</name>
<gene>
    <name evidence="2" type="ORF">Air01nite_72230</name>
</gene>
<dbReference type="InterPro" id="IPR036388">
    <property type="entry name" value="WH-like_DNA-bd_sf"/>
</dbReference>
<dbReference type="EMBL" id="BONC01000089">
    <property type="protein sequence ID" value="GIF61128.1"/>
    <property type="molecule type" value="Genomic_DNA"/>
</dbReference>
<sequence length="1081" mass="111755">MVEVAERAMTNLRASGQTTGYRTEGCVVDEGGSAAVDGQSPVRAEACLLGPVRLVADGVDVPLPGPARDLLGLLALRPGETVPVDQVGAALWTVPRQRGAGAGERVDAAAEALAAALTGAGCPEVLRRTPDGLVLRLPGRAVDAIRFGHLLGRARELMTDGDWAGASARFASALRLWQVDIDGDPLAGTVVNPLGWLQADRTRLVQMRAAAIEDRWECLLRRVAAALTAAGAPAADADAVAAGSAAVAAAEEAVADLERALARHPLRERLWELLLTATAFARGRRAAAEVHDRAVLAVADNLGVEPGRRLGEIAALVRSGGLATWWEQPEPCPPAPAAAVPARAALPVPLTPLIGRERLAARVAGHLADGRLVTLTGPGGSGKTRLAVAVAADRAPVWFVDLSVVDDPARVVVAVAATLGVRDEPGRAIADTLADALGSGGGLLLLDNCEHVVGGAAELARVLLDRCPALRILATSRVALRLPDELTVPVPPLPGPAPDGEHTIAGLAIHPASRLFLERARARSGRPVPEADAAAVALLCAELDGLPLAIELAAARTPVLSVPEIVERLRADHSVLRSPDPTAPARHRTVAAAVESSVDQLAPAARLLFDRLAVFAGGFDAEAAEAVAGPDAAEGLAALVEASLVETQRPGADARYRMLMPIHRQALARLRGAGAEDAARGAHARHFLALAEHAEGGLRGSAQGWWLGRLRREAPNLRAAMGWLGTAAESPAEPHGDAGVAADPHGDLRLAGALAGYCRLEGYYRDGREWLVDALARHPDAPAALRAKALAGAGMLAMLLCDYPAAAGHAAAARAACRAAGDPLGEARVELTLGSVARERAEYKVSAAHLDAAARLFGVHGDDWGVAQSALLRGFTAWLATDLDRAEAKLRASLAGFERLGDPEAAATALMNLGAVALYRGDGDRAASLLDTALDRFTALAFPEGLGWAHNLRGLAELRAGRTGRAVNHLTRSLATHRQVGDRWRTASVLEALAEAARIVGAGERGAALLGAAATIRTELGTPVPACELYDLAATAAGLRTQLGEEAYAAAHRAGQTASLDTLVSAAEPAVPALPARAEPA</sequence>
<comment type="caution">
    <text evidence="2">The sequence shown here is derived from an EMBL/GenBank/DDBJ whole genome shotgun (WGS) entry which is preliminary data.</text>
</comment>
<organism evidence="2 3">
    <name type="scientific">Asanoa iriomotensis</name>
    <dbReference type="NCBI Taxonomy" id="234613"/>
    <lineage>
        <taxon>Bacteria</taxon>
        <taxon>Bacillati</taxon>
        <taxon>Actinomycetota</taxon>
        <taxon>Actinomycetes</taxon>
        <taxon>Micromonosporales</taxon>
        <taxon>Micromonosporaceae</taxon>
        <taxon>Asanoa</taxon>
    </lineage>
</organism>
<evidence type="ECO:0000313" key="2">
    <source>
        <dbReference type="EMBL" id="GIF61128.1"/>
    </source>
</evidence>
<evidence type="ECO:0000259" key="1">
    <source>
        <dbReference type="SMART" id="SM01043"/>
    </source>
</evidence>
<keyword evidence="3" id="KW-1185">Reference proteome</keyword>
<reference evidence="2 3" key="1">
    <citation type="submission" date="2021-01" db="EMBL/GenBank/DDBJ databases">
        <title>Whole genome shotgun sequence of Asanoa iriomotensis NBRC 100142.</title>
        <authorList>
            <person name="Komaki H."/>
            <person name="Tamura T."/>
        </authorList>
    </citation>
    <scope>NUCLEOTIDE SEQUENCE [LARGE SCALE GENOMIC DNA]</scope>
    <source>
        <strain evidence="2 3">NBRC 100142</strain>
    </source>
</reference>
<dbReference type="Gene3D" id="1.10.10.10">
    <property type="entry name" value="Winged helix-like DNA-binding domain superfamily/Winged helix DNA-binding domain"/>
    <property type="match status" value="1"/>
</dbReference>
<dbReference type="InterPro" id="IPR011990">
    <property type="entry name" value="TPR-like_helical_dom_sf"/>
</dbReference>
<dbReference type="Gene3D" id="3.40.50.300">
    <property type="entry name" value="P-loop containing nucleotide triphosphate hydrolases"/>
    <property type="match status" value="1"/>
</dbReference>
<proteinExistence type="predicted"/>
<dbReference type="SMART" id="SM01043">
    <property type="entry name" value="BTAD"/>
    <property type="match status" value="1"/>
</dbReference>
<dbReference type="PANTHER" id="PTHR47691">
    <property type="entry name" value="REGULATOR-RELATED"/>
    <property type="match status" value="1"/>
</dbReference>
<dbReference type="SUPFAM" id="SSF48452">
    <property type="entry name" value="TPR-like"/>
    <property type="match status" value="2"/>
</dbReference>
<dbReference type="Pfam" id="PF03704">
    <property type="entry name" value="BTAD"/>
    <property type="match status" value="1"/>
</dbReference>
<dbReference type="Gene3D" id="1.25.40.10">
    <property type="entry name" value="Tetratricopeptide repeat domain"/>
    <property type="match status" value="2"/>
</dbReference>
<dbReference type="Proteomes" id="UP000624325">
    <property type="component" value="Unassembled WGS sequence"/>
</dbReference>
<protein>
    <recommendedName>
        <fullName evidence="1">Bacterial transcriptional activator domain-containing protein</fullName>
    </recommendedName>
</protein>